<dbReference type="AlphaFoldDB" id="A0A1E3PTM5"/>
<sequence length="94" mass="10200">MDCNSFKSSLSAPRSTPTPTPTPSLVCLRPSIPHPSLNEYLLRVNMEKYSTNSLDSSSGGVESNISVPLYSSLPLTDARFTNSQLVMHKEGASR</sequence>
<proteinExistence type="predicted"/>
<evidence type="ECO:0000256" key="1">
    <source>
        <dbReference type="SAM" id="MobiDB-lite"/>
    </source>
</evidence>
<dbReference type="Proteomes" id="UP000095009">
    <property type="component" value="Unassembled WGS sequence"/>
</dbReference>
<gene>
    <name evidence="2" type="ORF">NADFUDRAFT_45122</name>
</gene>
<dbReference type="EMBL" id="KV454406">
    <property type="protein sequence ID" value="ODQ68614.1"/>
    <property type="molecule type" value="Genomic_DNA"/>
</dbReference>
<protein>
    <submittedName>
        <fullName evidence="2">Uncharacterized protein</fullName>
    </submittedName>
</protein>
<evidence type="ECO:0000313" key="2">
    <source>
        <dbReference type="EMBL" id="ODQ68614.1"/>
    </source>
</evidence>
<name>A0A1E3PTM5_9ASCO</name>
<feature type="region of interest" description="Disordered" evidence="1">
    <location>
        <begin position="1"/>
        <end position="27"/>
    </location>
</feature>
<organism evidence="2 3">
    <name type="scientific">Nadsonia fulvescens var. elongata DSM 6958</name>
    <dbReference type="NCBI Taxonomy" id="857566"/>
    <lineage>
        <taxon>Eukaryota</taxon>
        <taxon>Fungi</taxon>
        <taxon>Dikarya</taxon>
        <taxon>Ascomycota</taxon>
        <taxon>Saccharomycotina</taxon>
        <taxon>Dipodascomycetes</taxon>
        <taxon>Dipodascales</taxon>
        <taxon>Dipodascales incertae sedis</taxon>
        <taxon>Nadsonia</taxon>
    </lineage>
</organism>
<evidence type="ECO:0000313" key="3">
    <source>
        <dbReference type="Proteomes" id="UP000095009"/>
    </source>
</evidence>
<reference evidence="2 3" key="1">
    <citation type="journal article" date="2016" name="Proc. Natl. Acad. Sci. U.S.A.">
        <title>Comparative genomics of biotechnologically important yeasts.</title>
        <authorList>
            <person name="Riley R."/>
            <person name="Haridas S."/>
            <person name="Wolfe K.H."/>
            <person name="Lopes M.R."/>
            <person name="Hittinger C.T."/>
            <person name="Goeker M."/>
            <person name="Salamov A.A."/>
            <person name="Wisecaver J.H."/>
            <person name="Long T.M."/>
            <person name="Calvey C.H."/>
            <person name="Aerts A.L."/>
            <person name="Barry K.W."/>
            <person name="Choi C."/>
            <person name="Clum A."/>
            <person name="Coughlan A.Y."/>
            <person name="Deshpande S."/>
            <person name="Douglass A.P."/>
            <person name="Hanson S.J."/>
            <person name="Klenk H.-P."/>
            <person name="LaButti K.M."/>
            <person name="Lapidus A."/>
            <person name="Lindquist E.A."/>
            <person name="Lipzen A.M."/>
            <person name="Meier-Kolthoff J.P."/>
            <person name="Ohm R.A."/>
            <person name="Otillar R.P."/>
            <person name="Pangilinan J.L."/>
            <person name="Peng Y."/>
            <person name="Rokas A."/>
            <person name="Rosa C.A."/>
            <person name="Scheuner C."/>
            <person name="Sibirny A.A."/>
            <person name="Slot J.C."/>
            <person name="Stielow J.B."/>
            <person name="Sun H."/>
            <person name="Kurtzman C.P."/>
            <person name="Blackwell M."/>
            <person name="Grigoriev I.V."/>
            <person name="Jeffries T.W."/>
        </authorList>
    </citation>
    <scope>NUCLEOTIDE SEQUENCE [LARGE SCALE GENOMIC DNA]</scope>
    <source>
        <strain evidence="2 3">DSM 6958</strain>
    </source>
</reference>
<accession>A0A1E3PTM5</accession>
<keyword evidence="3" id="KW-1185">Reference proteome</keyword>